<dbReference type="InterPro" id="IPR018060">
    <property type="entry name" value="HTH_AraC"/>
</dbReference>
<name>Q2SFU7_HAHCH</name>
<reference evidence="2 3" key="1">
    <citation type="journal article" date="2005" name="Nucleic Acids Res.">
        <title>Genomic blueprint of Hahella chejuensis, a marine microbe producing an algicidal agent.</title>
        <authorList>
            <person name="Jeong H."/>
            <person name="Yim J.H."/>
            <person name="Lee C."/>
            <person name="Choi S.-H."/>
            <person name="Park Y.K."/>
            <person name="Yoon S.H."/>
            <person name="Hur C.-G."/>
            <person name="Kang H.-Y."/>
            <person name="Kim D."/>
            <person name="Lee H.H."/>
            <person name="Park K.H."/>
            <person name="Park S.-H."/>
            <person name="Park H.-S."/>
            <person name="Lee H.K."/>
            <person name="Oh T.K."/>
            <person name="Kim J.F."/>
        </authorList>
    </citation>
    <scope>NUCLEOTIDE SEQUENCE [LARGE SCALE GENOMIC DNA]</scope>
    <source>
        <strain evidence="2 3">KCTC 2396</strain>
    </source>
</reference>
<dbReference type="KEGG" id="hch:HCH_03743"/>
<sequence>MQWITGFKVSLYKKLLLNADDGVTSIRWSSVFSNQSDCTKCLEKYQGATPHCRNRELLIKDSFGNMGQLLSQPN</sequence>
<gene>
    <name evidence="2" type="ordered locus">HCH_03743</name>
</gene>
<evidence type="ECO:0000313" key="2">
    <source>
        <dbReference type="EMBL" id="ABC30477.1"/>
    </source>
</evidence>
<dbReference type="EMBL" id="CP000155">
    <property type="protein sequence ID" value="ABC30477.1"/>
    <property type="molecule type" value="Genomic_DNA"/>
</dbReference>
<dbReference type="GO" id="GO:0043565">
    <property type="term" value="F:sequence-specific DNA binding"/>
    <property type="evidence" value="ECO:0007669"/>
    <property type="project" value="InterPro"/>
</dbReference>
<dbReference type="AlphaFoldDB" id="Q2SFU7"/>
<dbReference type="GO" id="GO:0003700">
    <property type="term" value="F:DNA-binding transcription factor activity"/>
    <property type="evidence" value="ECO:0007669"/>
    <property type="project" value="InterPro"/>
</dbReference>
<feature type="domain" description="HTH araC/xylS-type" evidence="1">
    <location>
        <begin position="1"/>
        <end position="56"/>
    </location>
</feature>
<proteinExistence type="predicted"/>
<evidence type="ECO:0000313" key="3">
    <source>
        <dbReference type="Proteomes" id="UP000000238"/>
    </source>
</evidence>
<dbReference type="Proteomes" id="UP000000238">
    <property type="component" value="Chromosome"/>
</dbReference>
<dbReference type="PROSITE" id="PS01124">
    <property type="entry name" value="HTH_ARAC_FAMILY_2"/>
    <property type="match status" value="1"/>
</dbReference>
<dbReference type="HOGENOM" id="CLU_2682668_0_0_6"/>
<organism evidence="2 3">
    <name type="scientific">Hahella chejuensis (strain KCTC 2396)</name>
    <dbReference type="NCBI Taxonomy" id="349521"/>
    <lineage>
        <taxon>Bacteria</taxon>
        <taxon>Pseudomonadati</taxon>
        <taxon>Pseudomonadota</taxon>
        <taxon>Gammaproteobacteria</taxon>
        <taxon>Oceanospirillales</taxon>
        <taxon>Hahellaceae</taxon>
        <taxon>Hahella</taxon>
    </lineage>
</organism>
<keyword evidence="3" id="KW-1185">Reference proteome</keyword>
<evidence type="ECO:0000259" key="1">
    <source>
        <dbReference type="PROSITE" id="PS01124"/>
    </source>
</evidence>
<accession>Q2SFU7</accession>
<protein>
    <recommendedName>
        <fullName evidence="1">HTH araC/xylS-type domain-containing protein</fullName>
    </recommendedName>
</protein>